<dbReference type="SUPFAM" id="SSF102405">
    <property type="entry name" value="MCP/YpsA-like"/>
    <property type="match status" value="1"/>
</dbReference>
<proteinExistence type="inferred from homology"/>
<dbReference type="AlphaFoldDB" id="A0A4P7QGH7"/>
<dbReference type="InterPro" id="IPR003488">
    <property type="entry name" value="DprA"/>
</dbReference>
<evidence type="ECO:0000259" key="2">
    <source>
        <dbReference type="Pfam" id="PF02481"/>
    </source>
</evidence>
<organism evidence="3 4">
    <name type="scientific">Corynebacterium endometrii</name>
    <dbReference type="NCBI Taxonomy" id="2488819"/>
    <lineage>
        <taxon>Bacteria</taxon>
        <taxon>Bacillati</taxon>
        <taxon>Actinomycetota</taxon>
        <taxon>Actinomycetes</taxon>
        <taxon>Mycobacteriales</taxon>
        <taxon>Corynebacteriaceae</taxon>
        <taxon>Corynebacterium</taxon>
    </lineage>
</organism>
<protein>
    <recommendedName>
        <fullName evidence="2">Smf/DprA SLOG domain-containing protein</fullName>
    </recommendedName>
</protein>
<dbReference type="RefSeq" id="WP_136141406.1">
    <property type="nucleotide sequence ID" value="NZ_CP039247.1"/>
</dbReference>
<dbReference type="Pfam" id="PF02481">
    <property type="entry name" value="DNA_processg_A"/>
    <property type="match status" value="1"/>
</dbReference>
<dbReference type="GO" id="GO:0009294">
    <property type="term" value="P:DNA-mediated transformation"/>
    <property type="evidence" value="ECO:0007669"/>
    <property type="project" value="InterPro"/>
</dbReference>
<comment type="similarity">
    <text evidence="1">Belongs to the DprA/Smf family.</text>
</comment>
<keyword evidence="4" id="KW-1185">Reference proteome</keyword>
<dbReference type="OrthoDB" id="9785707at2"/>
<accession>A0A4P7QGH7</accession>
<sequence length="396" mass="43051">MATLKLDSPIYAWVYLNRVLEGPSRSLHELLKTRCVEEIAEGVYEGADWLGRLRDETYARRDWLRQDEDLEAAERVGARLITADSPDWPKEEFASAFGFYHSGQVDAPAAFDSLAVPPHSLWVRGGNLRTLATQAIAVIGTRAITRYGNEATRMMVGGLVKHQWTIVSGGALGVDTVAHEMALEAGGQTVAIAACGIDHPYPARNTRLFDRIAHNGCVVTEFPPGATPQRHRFLTRNRLSAALTSGTLVMEAAYRSGALNTANWAEALGRVVMAVPGPITGTNSLGCHLRIQSGRAQLVTGVDDARSLLTKAGAVDPEGQYEIEFLKTPVQKLSRNELRVFDATPPVEAMMGASAEEIAREAGMRVPLVVHLLVALEKSSMVMRTGSLWQRVGEEG</sequence>
<dbReference type="EMBL" id="CP039247">
    <property type="protein sequence ID" value="QCB28703.1"/>
    <property type="molecule type" value="Genomic_DNA"/>
</dbReference>
<dbReference type="Proteomes" id="UP000296352">
    <property type="component" value="Chromosome"/>
</dbReference>
<dbReference type="PANTHER" id="PTHR43022:SF1">
    <property type="entry name" value="PROTEIN SMF"/>
    <property type="match status" value="1"/>
</dbReference>
<dbReference type="NCBIfam" id="TIGR00732">
    <property type="entry name" value="dprA"/>
    <property type="match status" value="1"/>
</dbReference>
<evidence type="ECO:0000256" key="1">
    <source>
        <dbReference type="ARBA" id="ARBA00006525"/>
    </source>
</evidence>
<name>A0A4P7QGH7_9CORY</name>
<dbReference type="Gene3D" id="3.40.50.450">
    <property type="match status" value="1"/>
</dbReference>
<reference evidence="3 4" key="1">
    <citation type="submission" date="2019-04" db="EMBL/GenBank/DDBJ databases">
        <title>Corynebacterium endometrii sp. nov., isolated from the uterus of a cow with endometritis.</title>
        <authorList>
            <person name="Ballas P."/>
            <person name="Ruckert C."/>
            <person name="Wagener K."/>
            <person name="Drillich M."/>
            <person name="Kaempfer P."/>
            <person name="Busse H.-J."/>
            <person name="Ehling-Schulz M."/>
        </authorList>
    </citation>
    <scope>NUCLEOTIDE SEQUENCE [LARGE SCALE GENOMIC DNA]</scope>
    <source>
        <strain evidence="3 4">LMM-1653</strain>
    </source>
</reference>
<gene>
    <name evidence="3" type="ORF">CENDO_07145</name>
</gene>
<dbReference type="InterPro" id="IPR057666">
    <property type="entry name" value="DrpA_SLOG"/>
</dbReference>
<dbReference type="KEGG" id="cee:CENDO_07145"/>
<evidence type="ECO:0000313" key="4">
    <source>
        <dbReference type="Proteomes" id="UP000296352"/>
    </source>
</evidence>
<evidence type="ECO:0000313" key="3">
    <source>
        <dbReference type="EMBL" id="QCB28703.1"/>
    </source>
</evidence>
<dbReference type="PANTHER" id="PTHR43022">
    <property type="entry name" value="PROTEIN SMF"/>
    <property type="match status" value="1"/>
</dbReference>
<feature type="domain" description="Smf/DprA SLOG" evidence="2">
    <location>
        <begin position="106"/>
        <end position="306"/>
    </location>
</feature>